<evidence type="ECO:0000313" key="5">
    <source>
        <dbReference type="EMBL" id="MBP2027666.1"/>
    </source>
</evidence>
<gene>
    <name evidence="5" type="ORF">J2Z35_001463</name>
</gene>
<dbReference type="CDD" id="cd06294">
    <property type="entry name" value="PBP1_MalR-like"/>
    <property type="match status" value="1"/>
</dbReference>
<dbReference type="Gene3D" id="1.10.260.40">
    <property type="entry name" value="lambda repressor-like DNA-binding domains"/>
    <property type="match status" value="1"/>
</dbReference>
<evidence type="ECO:0000259" key="4">
    <source>
        <dbReference type="PROSITE" id="PS50932"/>
    </source>
</evidence>
<dbReference type="EMBL" id="JAGGLI010000014">
    <property type="protein sequence ID" value="MBP2027666.1"/>
    <property type="molecule type" value="Genomic_DNA"/>
</dbReference>
<feature type="domain" description="HTH lacI-type" evidence="4">
    <location>
        <begin position="7"/>
        <end position="61"/>
    </location>
</feature>
<dbReference type="InterPro" id="IPR000843">
    <property type="entry name" value="HTH_LacI"/>
</dbReference>
<reference evidence="5 6" key="1">
    <citation type="submission" date="2021-03" db="EMBL/GenBank/DDBJ databases">
        <title>Genomic Encyclopedia of Type Strains, Phase IV (KMG-IV): sequencing the most valuable type-strain genomes for metagenomic binning, comparative biology and taxonomic classification.</title>
        <authorList>
            <person name="Goeker M."/>
        </authorList>
    </citation>
    <scope>NUCLEOTIDE SEQUENCE [LARGE SCALE GENOMIC DNA]</scope>
    <source>
        <strain evidence="5 6">DSM 27512</strain>
    </source>
</reference>
<dbReference type="PROSITE" id="PS00356">
    <property type="entry name" value="HTH_LACI_1"/>
    <property type="match status" value="1"/>
</dbReference>
<dbReference type="PANTHER" id="PTHR30146">
    <property type="entry name" value="LACI-RELATED TRANSCRIPTIONAL REPRESSOR"/>
    <property type="match status" value="1"/>
</dbReference>
<dbReference type="InterPro" id="IPR046335">
    <property type="entry name" value="LacI/GalR-like_sensor"/>
</dbReference>
<evidence type="ECO:0000256" key="1">
    <source>
        <dbReference type="ARBA" id="ARBA00023015"/>
    </source>
</evidence>
<evidence type="ECO:0000256" key="3">
    <source>
        <dbReference type="ARBA" id="ARBA00023163"/>
    </source>
</evidence>
<dbReference type="PROSITE" id="PS50932">
    <property type="entry name" value="HTH_LACI_2"/>
    <property type="match status" value="1"/>
</dbReference>
<dbReference type="SMART" id="SM00354">
    <property type="entry name" value="HTH_LACI"/>
    <property type="match status" value="1"/>
</dbReference>
<organism evidence="5 6">
    <name type="scientific">Acetoanaerobium pronyense</name>
    <dbReference type="NCBI Taxonomy" id="1482736"/>
    <lineage>
        <taxon>Bacteria</taxon>
        <taxon>Bacillati</taxon>
        <taxon>Bacillota</taxon>
        <taxon>Clostridia</taxon>
        <taxon>Peptostreptococcales</taxon>
        <taxon>Filifactoraceae</taxon>
        <taxon>Acetoanaerobium</taxon>
    </lineage>
</organism>
<dbReference type="SUPFAM" id="SSF47413">
    <property type="entry name" value="lambda repressor-like DNA-binding domains"/>
    <property type="match status" value="1"/>
</dbReference>
<proteinExistence type="predicted"/>
<dbReference type="PRINTS" id="PR00036">
    <property type="entry name" value="HTHLACI"/>
</dbReference>
<dbReference type="CDD" id="cd01392">
    <property type="entry name" value="HTH_LacI"/>
    <property type="match status" value="1"/>
</dbReference>
<keyword evidence="6" id="KW-1185">Reference proteome</keyword>
<dbReference type="InterPro" id="IPR010982">
    <property type="entry name" value="Lambda_DNA-bd_dom_sf"/>
</dbReference>
<keyword evidence="1" id="KW-0805">Transcription regulation</keyword>
<dbReference type="RefSeq" id="WP_209660730.1">
    <property type="nucleotide sequence ID" value="NZ_JAGGLI010000014.1"/>
</dbReference>
<keyword evidence="2 5" id="KW-0238">DNA-binding</keyword>
<dbReference type="Proteomes" id="UP001314903">
    <property type="component" value="Unassembled WGS sequence"/>
</dbReference>
<evidence type="ECO:0000256" key="2">
    <source>
        <dbReference type="ARBA" id="ARBA00023125"/>
    </source>
</evidence>
<dbReference type="Pfam" id="PF13377">
    <property type="entry name" value="Peripla_BP_3"/>
    <property type="match status" value="1"/>
</dbReference>
<evidence type="ECO:0000313" key="6">
    <source>
        <dbReference type="Proteomes" id="UP001314903"/>
    </source>
</evidence>
<dbReference type="Gene3D" id="3.40.50.2300">
    <property type="match status" value="2"/>
</dbReference>
<dbReference type="PANTHER" id="PTHR30146:SF109">
    <property type="entry name" value="HTH-TYPE TRANSCRIPTIONAL REGULATOR GALS"/>
    <property type="match status" value="1"/>
</dbReference>
<comment type="caution">
    <text evidence="5">The sequence shown here is derived from an EMBL/GenBank/DDBJ whole genome shotgun (WGS) entry which is preliminary data.</text>
</comment>
<dbReference type="SUPFAM" id="SSF53822">
    <property type="entry name" value="Periplasmic binding protein-like I"/>
    <property type="match status" value="1"/>
</dbReference>
<dbReference type="InterPro" id="IPR028082">
    <property type="entry name" value="Peripla_BP_I"/>
</dbReference>
<dbReference type="GO" id="GO:0003677">
    <property type="term" value="F:DNA binding"/>
    <property type="evidence" value="ECO:0007669"/>
    <property type="project" value="UniProtKB-KW"/>
</dbReference>
<keyword evidence="3" id="KW-0804">Transcription</keyword>
<name>A0ABS4KKB0_9FIRM</name>
<sequence length="343" mass="37997">MKKNGHVTISDVAKKAGVSPSTVSRVISNNSRISEVTTKKVLKCMEEMSYYPNAMARSLARKKTGVVGVIMPTTSEDILLNPFFPEALRGIVKGASSTEYDLLLSTNTEKDEELKIIKNFIRGSKVDGVILMSSKVKDEAIKYLTEIDFPFSLIGSPEELSEQINHVDNDNFMAAYEITCYMSMRGKKRIAMIAGEEKLTVTRKRVDGYKRALKESNLQFDPDLLFTGPFDEKTGYEYGSKISDMTQMPDALIVSDDLVTFGAMKIFENSGIRVPEDIAVASFNNTALSRYSNIPITSVDINALGLGKEAMNLLVEAMEKGIRGKKVIIPYAVHKRQSTEGVK</sequence>
<dbReference type="Pfam" id="PF00356">
    <property type="entry name" value="LacI"/>
    <property type="match status" value="1"/>
</dbReference>
<protein>
    <submittedName>
        <fullName evidence="5">DNA-binding LacI/PurR family transcriptional regulator</fullName>
    </submittedName>
</protein>
<accession>A0ABS4KKB0</accession>